<evidence type="ECO:0008006" key="3">
    <source>
        <dbReference type="Google" id="ProtNLM"/>
    </source>
</evidence>
<protein>
    <recommendedName>
        <fullName evidence="3">RNA polymerase alpha subunit C-terminal domain-containing protein</fullName>
    </recommendedName>
</protein>
<gene>
    <name evidence="1" type="ORF">VAMP_262149n73</name>
</gene>
<dbReference type="Proteomes" id="UP000680365">
    <property type="component" value="Unassembled WGS sequence"/>
</dbReference>
<keyword evidence="2" id="KW-1185">Reference proteome</keyword>
<evidence type="ECO:0000313" key="2">
    <source>
        <dbReference type="Proteomes" id="UP000680365"/>
    </source>
</evidence>
<dbReference type="EMBL" id="JAEDAM010000099">
    <property type="protein sequence ID" value="MBS8122483.1"/>
    <property type="molecule type" value="Genomic_DNA"/>
</dbReference>
<accession>A0ABS5QPH6</accession>
<organism evidence="1 2">
    <name type="scientific">Candidatus Vampirococcus lugosii</name>
    <dbReference type="NCBI Taxonomy" id="2789015"/>
    <lineage>
        <taxon>Bacteria</taxon>
        <taxon>Candidatus Absconditibacteriota</taxon>
        <taxon>Vampirococcus</taxon>
    </lineage>
</organism>
<reference evidence="1 2" key="1">
    <citation type="journal article" date="2021" name="Nat. Commun.">
        <title>Reductive evolution and unique predatory mode in the CPR bacterium Vampirococcus lugosii.</title>
        <authorList>
            <person name="Moreira D."/>
            <person name="Zivanovic Y."/>
            <person name="Lopez-Archilla A.I."/>
            <person name="Iniesto M."/>
            <person name="Lopez-Garcia P."/>
        </authorList>
    </citation>
    <scope>NUCLEOTIDE SEQUENCE [LARGE SCALE GENOMIC DNA]</scope>
    <source>
        <strain evidence="1">Chiprana</strain>
    </source>
</reference>
<proteinExistence type="predicted"/>
<sequence length="435" mass="51583">MNINTNINNINEENNKINESELSKIEGISKKSIMDILNIKNINELSTDDFLYYLSTLDGEYNEKIFNDIDERFYKLISKFDNIHDNSNEERFEYDYIDFEEINKLIKGLAKIGIENSEYNEKVKQIDNFLFLTSRLGFSFKHIMYNPSDVEMHTLFTSIKEGEEKGIDFFDIRLIFAKYKNILKKIVDKKQNGRYNFEEYGNFFENINNLLNEENSVDDMSKYDIREYLDELRYLGLKRTLDVDFERSIIKDIGPYTRTNILYRLNEAREIYGLDEKGFDIDALEQKFLSSKKRIYIENFKSNFEIIKLAPTIGNIEGFLSKIDYYEKELLADNENEDLNKDIISILNKFRANIAIINYYTIFDEKNNEINQDDSKELLESFENEFKGCFKSFPDRKDCTNLKNIENVLGEIKYGNESDMINIFNKSMQILKLKK</sequence>
<dbReference type="RefSeq" id="WP_213349901.1">
    <property type="nucleotide sequence ID" value="NZ_JAEDAM010000099.1"/>
</dbReference>
<name>A0ABS5QPH6_9BACT</name>
<comment type="caution">
    <text evidence="1">The sequence shown here is derived from an EMBL/GenBank/DDBJ whole genome shotgun (WGS) entry which is preliminary data.</text>
</comment>
<evidence type="ECO:0000313" key="1">
    <source>
        <dbReference type="EMBL" id="MBS8122483.1"/>
    </source>
</evidence>